<accession>A0A4Q2V9Y7</accession>
<feature type="compositionally biased region" description="Basic and acidic residues" evidence="1">
    <location>
        <begin position="59"/>
        <end position="74"/>
    </location>
</feature>
<gene>
    <name evidence="2" type="ORF">BFJ63_vAg16130</name>
</gene>
<comment type="caution">
    <text evidence="2">The sequence shown here is derived from an EMBL/GenBank/DDBJ whole genome shotgun (WGS) entry which is preliminary data.</text>
</comment>
<dbReference type="Proteomes" id="UP000290540">
    <property type="component" value="Unassembled WGS sequence"/>
</dbReference>
<feature type="compositionally biased region" description="Low complexity" evidence="1">
    <location>
        <begin position="80"/>
        <end position="93"/>
    </location>
</feature>
<evidence type="ECO:0000256" key="1">
    <source>
        <dbReference type="SAM" id="MobiDB-lite"/>
    </source>
</evidence>
<evidence type="ECO:0000313" key="2">
    <source>
        <dbReference type="EMBL" id="RYC80993.1"/>
    </source>
</evidence>
<sequence>MGRGSRVCNRDSVLRLSISPGKNCPSPRRILSVLGNKEVVTIAGRPSTSGLDGSRPIRSRGERGGSVEDFDHASCRPSDAESMSESLEAESGSPFGARVSPPSQELPFRRRSRRRSSHAHDMVHDKDGDVDTRGTGSEDRLDVPDSVF</sequence>
<feature type="compositionally biased region" description="Basic and acidic residues" evidence="1">
    <location>
        <begin position="118"/>
        <end position="148"/>
    </location>
</feature>
<feature type="region of interest" description="Disordered" evidence="1">
    <location>
        <begin position="43"/>
        <end position="148"/>
    </location>
</feature>
<name>A0A4Q2V9Y7_FUSOX</name>
<dbReference type="AlphaFoldDB" id="A0A4Q2V9Y7"/>
<reference evidence="2 3" key="1">
    <citation type="submission" date="2016-12" db="EMBL/GenBank/DDBJ databases">
        <title>Draft genome sequence of Fusarium oxysporum causing rot on Narcissus.</title>
        <authorList>
            <person name="Armitage A.D."/>
            <person name="Taylor A."/>
            <person name="Clarkson J.P."/>
            <person name="Harrison R.J."/>
            <person name="Jackson A.C."/>
        </authorList>
    </citation>
    <scope>NUCLEOTIDE SEQUENCE [LARGE SCALE GENOMIC DNA]</scope>
    <source>
        <strain evidence="2 3">N139</strain>
    </source>
</reference>
<protein>
    <submittedName>
        <fullName evidence="2">Uncharacterized protein</fullName>
    </submittedName>
</protein>
<dbReference type="EMBL" id="MQTW01000290">
    <property type="protein sequence ID" value="RYC80993.1"/>
    <property type="molecule type" value="Genomic_DNA"/>
</dbReference>
<organism evidence="2 3">
    <name type="scientific">Fusarium oxysporum f. sp. narcissi</name>
    <dbReference type="NCBI Taxonomy" id="451672"/>
    <lineage>
        <taxon>Eukaryota</taxon>
        <taxon>Fungi</taxon>
        <taxon>Dikarya</taxon>
        <taxon>Ascomycota</taxon>
        <taxon>Pezizomycotina</taxon>
        <taxon>Sordariomycetes</taxon>
        <taxon>Hypocreomycetidae</taxon>
        <taxon>Hypocreales</taxon>
        <taxon>Nectriaceae</taxon>
        <taxon>Fusarium</taxon>
        <taxon>Fusarium oxysporum species complex</taxon>
    </lineage>
</organism>
<proteinExistence type="predicted"/>
<evidence type="ECO:0000313" key="3">
    <source>
        <dbReference type="Proteomes" id="UP000290540"/>
    </source>
</evidence>